<organism evidence="1 2">
    <name type="scientific">Paenibacillus chungangensis</name>
    <dbReference type="NCBI Taxonomy" id="696535"/>
    <lineage>
        <taxon>Bacteria</taxon>
        <taxon>Bacillati</taxon>
        <taxon>Bacillota</taxon>
        <taxon>Bacilli</taxon>
        <taxon>Bacillales</taxon>
        <taxon>Paenibacillaceae</taxon>
        <taxon>Paenibacillus</taxon>
    </lineage>
</organism>
<name>A0ABW3HWY2_9BACL</name>
<sequence length="167" mass="19039">MYKLIIMMGMMTIWLTAQLMQVEEELAMKTMYQSKRAVNRAAHAAAQQLDRTALAEGVLRINESEARSSASLYLRNNLALDEQGVPLPHSPLRHPVEVVALDIVNAEESFPYHYRNEAYDFEVTLQRPGVVMIVRIAHPRRFAVIDDRIWHIRGAAELVDRIVQDGS</sequence>
<gene>
    <name evidence="1" type="ORF">ACFQ2I_21935</name>
</gene>
<proteinExistence type="predicted"/>
<evidence type="ECO:0000313" key="2">
    <source>
        <dbReference type="Proteomes" id="UP001596989"/>
    </source>
</evidence>
<dbReference type="Proteomes" id="UP001596989">
    <property type="component" value="Unassembled WGS sequence"/>
</dbReference>
<comment type="caution">
    <text evidence="1">The sequence shown here is derived from an EMBL/GenBank/DDBJ whole genome shotgun (WGS) entry which is preliminary data.</text>
</comment>
<evidence type="ECO:0000313" key="1">
    <source>
        <dbReference type="EMBL" id="MFD0962004.1"/>
    </source>
</evidence>
<keyword evidence="2" id="KW-1185">Reference proteome</keyword>
<protein>
    <submittedName>
        <fullName evidence="1">Uncharacterized protein</fullName>
    </submittedName>
</protein>
<accession>A0ABW3HWY2</accession>
<dbReference type="RefSeq" id="WP_377568096.1">
    <property type="nucleotide sequence ID" value="NZ_JBHTJZ010000070.1"/>
</dbReference>
<dbReference type="EMBL" id="JBHTJZ010000070">
    <property type="protein sequence ID" value="MFD0962004.1"/>
    <property type="molecule type" value="Genomic_DNA"/>
</dbReference>
<reference evidence="2" key="1">
    <citation type="journal article" date="2019" name="Int. J. Syst. Evol. Microbiol.">
        <title>The Global Catalogue of Microorganisms (GCM) 10K type strain sequencing project: providing services to taxonomists for standard genome sequencing and annotation.</title>
        <authorList>
            <consortium name="The Broad Institute Genomics Platform"/>
            <consortium name="The Broad Institute Genome Sequencing Center for Infectious Disease"/>
            <person name="Wu L."/>
            <person name="Ma J."/>
        </authorList>
    </citation>
    <scope>NUCLEOTIDE SEQUENCE [LARGE SCALE GENOMIC DNA]</scope>
    <source>
        <strain evidence="2">CCUG 59129</strain>
    </source>
</reference>